<dbReference type="Proteomes" id="UP000277811">
    <property type="component" value="Unassembled WGS sequence"/>
</dbReference>
<name>A0A498RDL8_9FIRM</name>
<dbReference type="OrthoDB" id="1664853at2"/>
<evidence type="ECO:0000313" key="2">
    <source>
        <dbReference type="Proteomes" id="UP000277811"/>
    </source>
</evidence>
<protein>
    <submittedName>
        <fullName evidence="1">Uncharacterized protein</fullName>
    </submittedName>
</protein>
<organism evidence="1 2">
    <name type="scientific">Lucifera butyrica</name>
    <dbReference type="NCBI Taxonomy" id="1351585"/>
    <lineage>
        <taxon>Bacteria</taxon>
        <taxon>Bacillati</taxon>
        <taxon>Bacillota</taxon>
        <taxon>Negativicutes</taxon>
        <taxon>Veillonellales</taxon>
        <taxon>Veillonellaceae</taxon>
        <taxon>Lucifera</taxon>
    </lineage>
</organism>
<evidence type="ECO:0000313" key="1">
    <source>
        <dbReference type="EMBL" id="VBB09027.1"/>
    </source>
</evidence>
<dbReference type="RefSeq" id="WP_122629848.1">
    <property type="nucleotide sequence ID" value="NZ_UPPP01000105.1"/>
</dbReference>
<reference evidence="1 2" key="1">
    <citation type="submission" date="2018-06" db="EMBL/GenBank/DDBJ databases">
        <authorList>
            <person name="Strepis N."/>
        </authorList>
    </citation>
    <scope>NUCLEOTIDE SEQUENCE [LARGE SCALE GENOMIC DNA]</scope>
    <source>
        <strain evidence="1">LUCI</strain>
    </source>
</reference>
<accession>A0A498RDL8</accession>
<gene>
    <name evidence="1" type="ORF">LUCI_4313</name>
</gene>
<dbReference type="AlphaFoldDB" id="A0A498RDL8"/>
<proteinExistence type="predicted"/>
<keyword evidence="2" id="KW-1185">Reference proteome</keyword>
<dbReference type="EMBL" id="UPPP01000105">
    <property type="protein sequence ID" value="VBB09027.1"/>
    <property type="molecule type" value="Genomic_DNA"/>
</dbReference>
<sequence length="258" mass="29085">MFIDKYPQFTAGRVLKGEMLSLLRDYPRDYLNILYGEYADGVIAGCGLTVTGDTVAIAPGIVRCRERLYTLRQSMALPYTATGQDAIIKISFNRRKENDDYILRSGEVAIHSGLKINDGEMELGRFKLKKGARLRDIYQDFADMATEYDTVNIINVPYAVPYENTLSPLITRRFAQEALRSRPVHPFDYVFISHCAQGEPVSRSLITAYTAARLGIVTQDSTNQDMHRHLVRILQDIRQGKDMVTATGRGGGRRILVD</sequence>